<dbReference type="STRING" id="1844972.A7K91_25205"/>
<feature type="transmembrane region" description="Helical" evidence="8">
    <location>
        <begin position="21"/>
        <end position="40"/>
    </location>
</feature>
<keyword evidence="4" id="KW-1003">Cell membrane</keyword>
<keyword evidence="11" id="KW-1185">Reference proteome</keyword>
<protein>
    <recommendedName>
        <fullName evidence="9">ABC transmembrane type-2 domain-containing protein</fullName>
    </recommendedName>
</protein>
<organism evidence="10 11">
    <name type="scientific">Paenibacillus oryzae</name>
    <dbReference type="NCBI Taxonomy" id="1844972"/>
    <lineage>
        <taxon>Bacteria</taxon>
        <taxon>Bacillati</taxon>
        <taxon>Bacillota</taxon>
        <taxon>Bacilli</taxon>
        <taxon>Bacillales</taxon>
        <taxon>Paenibacillaceae</taxon>
        <taxon>Paenibacillus</taxon>
    </lineage>
</organism>
<evidence type="ECO:0000313" key="10">
    <source>
        <dbReference type="EMBL" id="OBR63251.1"/>
    </source>
</evidence>
<dbReference type="Pfam" id="PF12698">
    <property type="entry name" value="ABC2_membrane_3"/>
    <property type="match status" value="1"/>
</dbReference>
<dbReference type="AlphaFoldDB" id="A0A1A5YCB5"/>
<evidence type="ECO:0000313" key="11">
    <source>
        <dbReference type="Proteomes" id="UP000092024"/>
    </source>
</evidence>
<keyword evidence="5 8" id="KW-0812">Transmembrane</keyword>
<dbReference type="GO" id="GO:0005886">
    <property type="term" value="C:plasma membrane"/>
    <property type="evidence" value="ECO:0007669"/>
    <property type="project" value="UniProtKB-SubCell"/>
</dbReference>
<reference evidence="10 11" key="1">
    <citation type="submission" date="2016-05" db="EMBL/GenBank/DDBJ databases">
        <title>Paenibacillus oryzae. sp. nov., isolated from the rice root.</title>
        <authorList>
            <person name="Zhang J."/>
            <person name="Zhang X."/>
        </authorList>
    </citation>
    <scope>NUCLEOTIDE SEQUENCE [LARGE SCALE GENOMIC DNA]</scope>
    <source>
        <strain evidence="10 11">1DrF-4</strain>
    </source>
</reference>
<dbReference type="GO" id="GO:0140359">
    <property type="term" value="F:ABC-type transporter activity"/>
    <property type="evidence" value="ECO:0007669"/>
    <property type="project" value="InterPro"/>
</dbReference>
<feature type="transmembrane region" description="Helical" evidence="8">
    <location>
        <begin position="198"/>
        <end position="221"/>
    </location>
</feature>
<feature type="transmembrane region" description="Helical" evidence="8">
    <location>
        <begin position="277"/>
        <end position="299"/>
    </location>
</feature>
<dbReference type="RefSeq" id="WP_068686517.1">
    <property type="nucleotide sequence ID" value="NZ_LYPA01000074.1"/>
</dbReference>
<keyword evidence="6 8" id="KW-1133">Transmembrane helix</keyword>
<evidence type="ECO:0000259" key="9">
    <source>
        <dbReference type="PROSITE" id="PS51012"/>
    </source>
</evidence>
<dbReference type="PANTHER" id="PTHR30294">
    <property type="entry name" value="MEMBRANE COMPONENT OF ABC TRANSPORTER YHHJ-RELATED"/>
    <property type="match status" value="1"/>
</dbReference>
<dbReference type="Proteomes" id="UP000092024">
    <property type="component" value="Unassembled WGS sequence"/>
</dbReference>
<evidence type="ECO:0000256" key="6">
    <source>
        <dbReference type="ARBA" id="ARBA00022989"/>
    </source>
</evidence>
<feature type="domain" description="ABC transmembrane type-2" evidence="9">
    <location>
        <begin position="166"/>
        <end position="389"/>
    </location>
</feature>
<keyword evidence="3" id="KW-0813">Transport</keyword>
<evidence type="ECO:0000256" key="8">
    <source>
        <dbReference type="SAM" id="Phobius"/>
    </source>
</evidence>
<feature type="transmembrane region" description="Helical" evidence="8">
    <location>
        <begin position="364"/>
        <end position="386"/>
    </location>
</feature>
<sequence length="392" mass="43073">MKILLIAYQILRRTLTTKKGVLLYILLPSLLIAGIVSLFGNTVKAPFPVAYVNLDQGRLGEDLIRQINTNSLFQAFPVKDSEAVTQAVRKRDTDTGIIIPADFTEKLQSGQAGGVEVYQVHKNERSYGLRYFVEQKINSLQQLSLWAIGSSAKDTGGSDAGTIDSEALLDAAIKQQLETPYLSVVENAGKQSLDNTTLAMMCGFTLMFMMGLMNSSVTTIMEDRENFITRRIFAAPVRKFDIFAGNLLGIFIVGSLQLLSILLATRYLFRFDYDIPFFSHFIVLELFLLATMGISCAAAGMVKNVTNLSMIQNLILTPTCMIGGCFWPREIMPDFLQKAGNFVPQSWTIDAILELTTGASLPDIWPNLAVLLLMAAVLLGFGAVVLQPSKAA</sequence>
<evidence type="ECO:0000256" key="7">
    <source>
        <dbReference type="ARBA" id="ARBA00023136"/>
    </source>
</evidence>
<evidence type="ECO:0000256" key="1">
    <source>
        <dbReference type="ARBA" id="ARBA00004651"/>
    </source>
</evidence>
<keyword evidence="7 8" id="KW-0472">Membrane</keyword>
<dbReference type="EMBL" id="LYPA01000074">
    <property type="protein sequence ID" value="OBR63251.1"/>
    <property type="molecule type" value="Genomic_DNA"/>
</dbReference>
<proteinExistence type="inferred from homology"/>
<dbReference type="OrthoDB" id="266913at2"/>
<name>A0A1A5YCB5_9BACL</name>
<comment type="caution">
    <text evidence="10">The sequence shown here is derived from an EMBL/GenBank/DDBJ whole genome shotgun (WGS) entry which is preliminary data.</text>
</comment>
<feature type="transmembrane region" description="Helical" evidence="8">
    <location>
        <begin position="242"/>
        <end position="265"/>
    </location>
</feature>
<evidence type="ECO:0000256" key="4">
    <source>
        <dbReference type="ARBA" id="ARBA00022475"/>
    </source>
</evidence>
<comment type="similarity">
    <text evidence="2">Belongs to the ABC-2 integral membrane protein family.</text>
</comment>
<evidence type="ECO:0000256" key="5">
    <source>
        <dbReference type="ARBA" id="ARBA00022692"/>
    </source>
</evidence>
<accession>A0A1A5YCB5</accession>
<comment type="subcellular location">
    <subcellularLocation>
        <location evidence="1">Cell membrane</location>
        <topology evidence="1">Multi-pass membrane protein</topology>
    </subcellularLocation>
</comment>
<dbReference type="Gene3D" id="3.40.1710.10">
    <property type="entry name" value="abc type-2 transporter like domain"/>
    <property type="match status" value="1"/>
</dbReference>
<evidence type="ECO:0000256" key="3">
    <source>
        <dbReference type="ARBA" id="ARBA00022448"/>
    </source>
</evidence>
<dbReference type="PROSITE" id="PS51012">
    <property type="entry name" value="ABC_TM2"/>
    <property type="match status" value="1"/>
</dbReference>
<dbReference type="InterPro" id="IPR047817">
    <property type="entry name" value="ABC2_TM_bact-type"/>
</dbReference>
<dbReference type="InterPro" id="IPR051449">
    <property type="entry name" value="ABC-2_transporter_component"/>
</dbReference>
<dbReference type="InterPro" id="IPR013525">
    <property type="entry name" value="ABC2_TM"/>
</dbReference>
<gene>
    <name evidence="10" type="ORF">A7K91_25205</name>
</gene>
<feature type="transmembrane region" description="Helical" evidence="8">
    <location>
        <begin position="311"/>
        <end position="329"/>
    </location>
</feature>
<evidence type="ECO:0000256" key="2">
    <source>
        <dbReference type="ARBA" id="ARBA00007783"/>
    </source>
</evidence>
<dbReference type="PANTHER" id="PTHR30294:SF45">
    <property type="entry name" value="LINEARMYCIN RESISTANCE PERMEASE PROTEIN LNRN"/>
    <property type="match status" value="1"/>
</dbReference>